<reference evidence="1" key="1">
    <citation type="journal article" date="2021" name="Proc. Natl. Acad. Sci. U.S.A.">
        <title>A Catalog of Tens of Thousands of Viruses from Human Metagenomes Reveals Hidden Associations with Chronic Diseases.</title>
        <authorList>
            <person name="Tisza M.J."/>
            <person name="Buck C.B."/>
        </authorList>
    </citation>
    <scope>NUCLEOTIDE SEQUENCE</scope>
    <source>
        <strain evidence="1">CtDcW16</strain>
    </source>
</reference>
<sequence length="42" mass="4766">MGKMVNIPLDAIRNLSQEEQKVLVDSMYTPIDDVQAEEIMNS</sequence>
<evidence type="ECO:0000313" key="1">
    <source>
        <dbReference type="EMBL" id="DAD85447.1"/>
    </source>
</evidence>
<accession>A0A8S5MTP6</accession>
<protein>
    <submittedName>
        <fullName evidence="1">Uncharacterized protein</fullName>
    </submittedName>
</protein>
<proteinExistence type="predicted"/>
<organism evidence="1">
    <name type="scientific">Siphoviridae sp. ctDcW16</name>
    <dbReference type="NCBI Taxonomy" id="2826199"/>
    <lineage>
        <taxon>Viruses</taxon>
        <taxon>Duplodnaviria</taxon>
        <taxon>Heunggongvirae</taxon>
        <taxon>Uroviricota</taxon>
        <taxon>Caudoviricetes</taxon>
    </lineage>
</organism>
<name>A0A8S5MTP6_9CAUD</name>
<dbReference type="EMBL" id="BK014983">
    <property type="protein sequence ID" value="DAD85447.1"/>
    <property type="molecule type" value="Genomic_DNA"/>
</dbReference>